<dbReference type="EMBL" id="FUKR01000042">
    <property type="protein sequence ID" value="SJN31823.1"/>
    <property type="molecule type" value="Genomic_DNA"/>
</dbReference>
<evidence type="ECO:0000313" key="3">
    <source>
        <dbReference type="EMBL" id="SJN31823.1"/>
    </source>
</evidence>
<proteinExistence type="predicted"/>
<sequence>MGKRGAAGRRDTDTPGPRRGRIRAEPVSAGGSDARATAAGGTATGGTATGGSATGGPAAAERDAVAPQRRAAVVAAVVVCAGLSVALVLLGLAVVPTLLGGGAPPRVGEVSASADGAFARFDWDDPGLAEGDRYLVTVDDGEQRVQDGTGFVVDGVPGSRLCVTVQVERGDELSAAGEPSCVEIPAGVD</sequence>
<keyword evidence="3" id="KW-0418">Kinase</keyword>
<reference evidence="4" key="1">
    <citation type="submission" date="2017-02" db="EMBL/GenBank/DDBJ databases">
        <authorList>
            <person name="Dridi B."/>
        </authorList>
    </citation>
    <scope>NUCLEOTIDE SEQUENCE [LARGE SCALE GENOMIC DNA]</scope>
    <source>
        <strain evidence="4">EB411</strain>
    </source>
</reference>
<keyword evidence="2" id="KW-1133">Transmembrane helix</keyword>
<keyword evidence="3" id="KW-0808">Transferase</keyword>
<feature type="region of interest" description="Disordered" evidence="1">
    <location>
        <begin position="1"/>
        <end position="61"/>
    </location>
</feature>
<keyword evidence="2" id="KW-0812">Transmembrane</keyword>
<protein>
    <submittedName>
        <fullName evidence="3">Serine/threonine kinase</fullName>
    </submittedName>
</protein>
<evidence type="ECO:0000313" key="4">
    <source>
        <dbReference type="Proteomes" id="UP000196778"/>
    </source>
</evidence>
<keyword evidence="2" id="KW-0472">Membrane</keyword>
<gene>
    <name evidence="3" type="ORF">FM119_07720</name>
</gene>
<dbReference type="GO" id="GO:0016301">
    <property type="term" value="F:kinase activity"/>
    <property type="evidence" value="ECO:0007669"/>
    <property type="project" value="UniProtKB-KW"/>
</dbReference>
<feature type="compositionally biased region" description="Gly residues" evidence="1">
    <location>
        <begin position="42"/>
        <end position="54"/>
    </location>
</feature>
<name>A0A1R4JJ85_9MICO</name>
<dbReference type="Proteomes" id="UP000196778">
    <property type="component" value="Unassembled WGS sequence"/>
</dbReference>
<evidence type="ECO:0000256" key="1">
    <source>
        <dbReference type="SAM" id="MobiDB-lite"/>
    </source>
</evidence>
<keyword evidence="4" id="KW-1185">Reference proteome</keyword>
<feature type="transmembrane region" description="Helical" evidence="2">
    <location>
        <begin position="71"/>
        <end position="95"/>
    </location>
</feature>
<evidence type="ECO:0000256" key="2">
    <source>
        <dbReference type="SAM" id="Phobius"/>
    </source>
</evidence>
<accession>A0A1R4JJ85</accession>
<organism evidence="3 4">
    <name type="scientific">Mycetocola reblochoni REB411</name>
    <dbReference type="NCBI Taxonomy" id="1255698"/>
    <lineage>
        <taxon>Bacteria</taxon>
        <taxon>Bacillati</taxon>
        <taxon>Actinomycetota</taxon>
        <taxon>Actinomycetes</taxon>
        <taxon>Micrococcales</taxon>
        <taxon>Microbacteriaceae</taxon>
        <taxon>Mycetocola</taxon>
    </lineage>
</organism>
<dbReference type="AlphaFoldDB" id="A0A1R4JJ85"/>
<feature type="compositionally biased region" description="Low complexity" evidence="1">
    <location>
        <begin position="28"/>
        <end position="41"/>
    </location>
</feature>